<dbReference type="GO" id="GO:0005829">
    <property type="term" value="C:cytosol"/>
    <property type="evidence" value="ECO:0007669"/>
    <property type="project" value="TreeGrafter"/>
</dbReference>
<keyword evidence="8" id="KW-1185">Reference proteome</keyword>
<dbReference type="PIRSF" id="PIRSF016183">
    <property type="entry name" value="UCP016183"/>
    <property type="match status" value="1"/>
</dbReference>
<dbReference type="Proteomes" id="UP000253628">
    <property type="component" value="Unassembled WGS sequence"/>
</dbReference>
<dbReference type="EMBL" id="QNRQ01000004">
    <property type="protein sequence ID" value="RBP40031.1"/>
    <property type="molecule type" value="Genomic_DNA"/>
</dbReference>
<accession>A0A366HEE3</accession>
<evidence type="ECO:0000256" key="5">
    <source>
        <dbReference type="HAMAP-Rule" id="MF_00765"/>
    </source>
</evidence>
<evidence type="ECO:0000256" key="1">
    <source>
        <dbReference type="ARBA" id="ARBA00022490"/>
    </source>
</evidence>
<sequence length="182" mass="21011">MNTDTTETSDDEYDGPSKSQVKREMHALLDLGKQLVELPNEKLKQLPLSENLYEAIRLAQRTTSREGLRRQVHYVGKLMRHADADAIRSQMDIWLNGSREETQALHRLEIQRDRLLADDEALTKLLAEYPNADSQHLRTLIRAGRKEIQHNLGLQPGQDPQRKHFRALFQALKALNDSTEHE</sequence>
<dbReference type="RefSeq" id="WP_113932996.1">
    <property type="nucleotide sequence ID" value="NZ_JACCEU010000005.1"/>
</dbReference>
<evidence type="ECO:0000256" key="2">
    <source>
        <dbReference type="ARBA" id="ARBA00022517"/>
    </source>
</evidence>
<dbReference type="InterPro" id="IPR006839">
    <property type="entry name" value="DarP"/>
</dbReference>
<dbReference type="Gene3D" id="1.10.60.30">
    <property type="entry name" value="PSPTO4464-like domains"/>
    <property type="match status" value="2"/>
</dbReference>
<dbReference type="NCBIfam" id="NF003593">
    <property type="entry name" value="PRK05255.1-1"/>
    <property type="match status" value="1"/>
</dbReference>
<keyword evidence="3 5" id="KW-0699">rRNA-binding</keyword>
<evidence type="ECO:0000256" key="3">
    <source>
        <dbReference type="ARBA" id="ARBA00022730"/>
    </source>
</evidence>
<keyword evidence="1 5" id="KW-0963">Cytoplasm</keyword>
<evidence type="ECO:0000313" key="7">
    <source>
        <dbReference type="EMBL" id="RBP40031.1"/>
    </source>
</evidence>
<comment type="subcellular location">
    <subcellularLocation>
        <location evidence="5">Cytoplasm</location>
    </subcellularLocation>
    <text evidence="5">Associates with late stage pre-50S ribosomal subunits.</text>
</comment>
<dbReference type="HAMAP" id="MF_00765">
    <property type="entry name" value="DarP"/>
    <property type="match status" value="1"/>
</dbReference>
<evidence type="ECO:0000256" key="6">
    <source>
        <dbReference type="SAM" id="MobiDB-lite"/>
    </source>
</evidence>
<dbReference type="CDD" id="cd16331">
    <property type="entry name" value="YjgA-like"/>
    <property type="match status" value="1"/>
</dbReference>
<feature type="region of interest" description="Disordered" evidence="6">
    <location>
        <begin position="1"/>
        <end position="21"/>
    </location>
</feature>
<dbReference type="PANTHER" id="PTHR38101:SF1">
    <property type="entry name" value="UPF0307 PROTEIN YJGA"/>
    <property type="match status" value="1"/>
</dbReference>
<dbReference type="InterPro" id="IPR023153">
    <property type="entry name" value="DarP_sf"/>
</dbReference>
<dbReference type="AlphaFoldDB" id="A0A366HEE3"/>
<evidence type="ECO:0000313" key="8">
    <source>
        <dbReference type="Proteomes" id="UP000253628"/>
    </source>
</evidence>
<dbReference type="GO" id="GO:0043022">
    <property type="term" value="F:ribosome binding"/>
    <property type="evidence" value="ECO:0007669"/>
    <property type="project" value="UniProtKB-UniRule"/>
</dbReference>
<comment type="function">
    <text evidence="5">Member of a network of 50S ribosomal subunit biogenesis factors which assembles along the 30S-50S interface, preventing incorrect 23S rRNA structures from forming. Promotes peptidyl transferase center (PTC) maturation.</text>
</comment>
<comment type="caution">
    <text evidence="7">The sequence shown here is derived from an EMBL/GenBank/DDBJ whole genome shotgun (WGS) entry which is preliminary data.</text>
</comment>
<dbReference type="Pfam" id="PF04751">
    <property type="entry name" value="DarP"/>
    <property type="match status" value="1"/>
</dbReference>
<keyword evidence="4 5" id="KW-0694">RNA-binding</keyword>
<dbReference type="GO" id="GO:1902626">
    <property type="term" value="P:assembly of large subunit precursor of preribosome"/>
    <property type="evidence" value="ECO:0007669"/>
    <property type="project" value="UniProtKB-UniRule"/>
</dbReference>
<comment type="similarity">
    <text evidence="5">Belongs to the DarP family.</text>
</comment>
<keyword evidence="2 5" id="KW-0690">Ribosome biogenesis</keyword>
<evidence type="ECO:0000256" key="4">
    <source>
        <dbReference type="ARBA" id="ARBA00022884"/>
    </source>
</evidence>
<dbReference type="OrthoDB" id="5293604at2"/>
<organism evidence="7 8">
    <name type="scientific">Eoetvoesiella caeni</name>
    <dbReference type="NCBI Taxonomy" id="645616"/>
    <lineage>
        <taxon>Bacteria</taxon>
        <taxon>Pseudomonadati</taxon>
        <taxon>Pseudomonadota</taxon>
        <taxon>Betaproteobacteria</taxon>
        <taxon>Burkholderiales</taxon>
        <taxon>Alcaligenaceae</taxon>
        <taxon>Eoetvoesiella</taxon>
    </lineage>
</organism>
<dbReference type="PANTHER" id="PTHR38101">
    <property type="entry name" value="UPF0307 PROTEIN YJGA"/>
    <property type="match status" value="1"/>
</dbReference>
<dbReference type="GO" id="GO:0019843">
    <property type="term" value="F:rRNA binding"/>
    <property type="evidence" value="ECO:0007669"/>
    <property type="project" value="UniProtKB-UniRule"/>
</dbReference>
<protein>
    <recommendedName>
        <fullName evidence="5">Dual-action ribosomal maturation protein DarP</fullName>
    </recommendedName>
    <alternativeName>
        <fullName evidence="5">Large ribosomal subunit assembly factor DarP</fullName>
    </alternativeName>
</protein>
<dbReference type="SUPFAM" id="SSF158710">
    <property type="entry name" value="PSPTO4464-like"/>
    <property type="match status" value="1"/>
</dbReference>
<gene>
    <name evidence="5" type="primary">darP</name>
    <name evidence="7" type="ORF">DFR37_104127</name>
</gene>
<name>A0A366HEE3_9BURK</name>
<reference evidence="7 8" key="1">
    <citation type="submission" date="2018-06" db="EMBL/GenBank/DDBJ databases">
        <title>Genomic Encyclopedia of Type Strains, Phase IV (KMG-IV): sequencing the most valuable type-strain genomes for metagenomic binning, comparative biology and taxonomic classification.</title>
        <authorList>
            <person name="Goeker M."/>
        </authorList>
    </citation>
    <scope>NUCLEOTIDE SEQUENCE [LARGE SCALE GENOMIC DNA]</scope>
    <source>
        <strain evidence="7 8">DSM 25520</strain>
    </source>
</reference>
<proteinExistence type="inferred from homology"/>